<protein>
    <submittedName>
        <fullName evidence="2">Uncharacterized protein</fullName>
    </submittedName>
</protein>
<dbReference type="Proteomes" id="UP001500456">
    <property type="component" value="Unassembled WGS sequence"/>
</dbReference>
<gene>
    <name evidence="2" type="ORF">GCM10022232_93950</name>
</gene>
<feature type="region of interest" description="Disordered" evidence="1">
    <location>
        <begin position="79"/>
        <end position="113"/>
    </location>
</feature>
<organism evidence="2 3">
    <name type="scientific">Streptomyces plumbiresistens</name>
    <dbReference type="NCBI Taxonomy" id="511811"/>
    <lineage>
        <taxon>Bacteria</taxon>
        <taxon>Bacillati</taxon>
        <taxon>Actinomycetota</taxon>
        <taxon>Actinomycetes</taxon>
        <taxon>Kitasatosporales</taxon>
        <taxon>Streptomycetaceae</taxon>
        <taxon>Streptomyces</taxon>
    </lineage>
</organism>
<name>A0ABP7TYY6_9ACTN</name>
<comment type="caution">
    <text evidence="2">The sequence shown here is derived from an EMBL/GenBank/DDBJ whole genome shotgun (WGS) entry which is preliminary data.</text>
</comment>
<keyword evidence="3" id="KW-1185">Reference proteome</keyword>
<dbReference type="EMBL" id="BAAAZX010000070">
    <property type="protein sequence ID" value="GAA4033347.1"/>
    <property type="molecule type" value="Genomic_DNA"/>
</dbReference>
<evidence type="ECO:0000256" key="1">
    <source>
        <dbReference type="SAM" id="MobiDB-lite"/>
    </source>
</evidence>
<evidence type="ECO:0000313" key="3">
    <source>
        <dbReference type="Proteomes" id="UP001500456"/>
    </source>
</evidence>
<accession>A0ABP7TYY6</accession>
<reference evidence="3" key="1">
    <citation type="journal article" date="2019" name="Int. J. Syst. Evol. Microbiol.">
        <title>The Global Catalogue of Microorganisms (GCM) 10K type strain sequencing project: providing services to taxonomists for standard genome sequencing and annotation.</title>
        <authorList>
            <consortium name="The Broad Institute Genomics Platform"/>
            <consortium name="The Broad Institute Genome Sequencing Center for Infectious Disease"/>
            <person name="Wu L."/>
            <person name="Ma J."/>
        </authorList>
    </citation>
    <scope>NUCLEOTIDE SEQUENCE [LARGE SCALE GENOMIC DNA]</scope>
    <source>
        <strain evidence="3">JCM 16924</strain>
    </source>
</reference>
<sequence length="189" mass="19994">MAEVSLGMVGPAGPEMGGDLLRAPLQVELGLHLGFELGVRGQLEASRTSGSFAAAVVSQVGVVSAVVVRAAVAPQLPADRRRCPPEQAGYLPDGQAAATQRGDPSALQQRQVPARTRGFREIVGLQTAILHPPPVARLTPDAELPARLDSAHPSRQEAPVLGLEFQSALASPPRHQHSTMIKECYDKCY</sequence>
<proteinExistence type="predicted"/>
<evidence type="ECO:0000313" key="2">
    <source>
        <dbReference type="EMBL" id="GAA4033347.1"/>
    </source>
</evidence>